<feature type="domain" description="HTH luxR-type" evidence="2">
    <location>
        <begin position="27"/>
        <end position="54"/>
    </location>
</feature>
<dbReference type="EMBL" id="KF602049">
    <property type="protein sequence ID" value="AHE39496.1"/>
    <property type="molecule type" value="Genomic_DNA"/>
</dbReference>
<geneLocation type="plasmid" evidence="3">
    <name>pFRL4</name>
</geneLocation>
<reference evidence="3" key="1">
    <citation type="submission" date="2013-09" db="EMBL/GenBank/DDBJ databases">
        <title>Complete nucleotide sequence of Streptomyces linear plasmid pFRL4.</title>
        <authorList>
            <person name="Chen Z."/>
            <person name="Fang P."/>
            <person name="Qin Z."/>
        </authorList>
    </citation>
    <scope>NUCLEOTIDE SEQUENCE</scope>
    <source>
        <plasmid evidence="3">pFRL4</plasmid>
    </source>
</reference>
<dbReference type="Gene3D" id="1.10.10.10">
    <property type="entry name" value="Winged helix-like DNA-binding domain superfamily/Winged helix DNA-binding domain"/>
    <property type="match status" value="1"/>
</dbReference>
<dbReference type="SUPFAM" id="SSF46894">
    <property type="entry name" value="C-terminal effector domain of the bipartite response regulators"/>
    <property type="match status" value="2"/>
</dbReference>
<protein>
    <submittedName>
        <fullName evidence="3">DNA-binding protein</fullName>
    </submittedName>
</protein>
<evidence type="ECO:0000256" key="1">
    <source>
        <dbReference type="ARBA" id="ARBA00023125"/>
    </source>
</evidence>
<proteinExistence type="predicted"/>
<organism evidence="3">
    <name type="scientific">Streptomyces sp. F2</name>
    <dbReference type="NCBI Taxonomy" id="317660"/>
    <lineage>
        <taxon>Bacteria</taxon>
        <taxon>Bacillati</taxon>
        <taxon>Actinomycetota</taxon>
        <taxon>Actinomycetes</taxon>
        <taxon>Kitasatosporales</taxon>
        <taxon>Streptomycetaceae</taxon>
        <taxon>Streptomyces</taxon>
    </lineage>
</organism>
<dbReference type="PANTHER" id="PTHR43214:SF43">
    <property type="entry name" value="TWO-COMPONENT RESPONSE REGULATOR"/>
    <property type="match status" value="1"/>
</dbReference>
<sequence>MTTTDTSPSPALLTRDQQRVAARLVYGGSNQLIARQVHLAVFTVASHLAAARRKLDRPGSSRAVLTHALLTAREVPPPSAGPAPEFTEHDRKVIRAVAEHTLNAAIGEAIGVRADDVRAEIDAVAAKAGACNEVHLVGLGHAWGILGESAPSGAFSRPASTAGAA</sequence>
<dbReference type="Pfam" id="PF00196">
    <property type="entry name" value="GerE"/>
    <property type="match status" value="1"/>
</dbReference>
<dbReference type="RefSeq" id="WP_024126770.1">
    <property type="nucleotide sequence ID" value="NC_023284.1"/>
</dbReference>
<dbReference type="AlphaFoldDB" id="V9Z7Y0"/>
<dbReference type="PANTHER" id="PTHR43214">
    <property type="entry name" value="TWO-COMPONENT RESPONSE REGULATOR"/>
    <property type="match status" value="1"/>
</dbReference>
<gene>
    <name evidence="3" type="ORF">pFRL4_263</name>
</gene>
<name>V9Z7Y0_9ACTN</name>
<dbReference type="InterPro" id="IPR036388">
    <property type="entry name" value="WH-like_DNA-bd_sf"/>
</dbReference>
<dbReference type="GO" id="GO:0003677">
    <property type="term" value="F:DNA binding"/>
    <property type="evidence" value="ECO:0007669"/>
    <property type="project" value="UniProtKB-KW"/>
</dbReference>
<evidence type="ECO:0000313" key="3">
    <source>
        <dbReference type="EMBL" id="AHE39496.1"/>
    </source>
</evidence>
<evidence type="ECO:0000259" key="2">
    <source>
        <dbReference type="PROSITE" id="PS00622"/>
    </source>
</evidence>
<dbReference type="PROSITE" id="PS00622">
    <property type="entry name" value="HTH_LUXR_1"/>
    <property type="match status" value="1"/>
</dbReference>
<dbReference type="InterPro" id="IPR039420">
    <property type="entry name" value="WalR-like"/>
</dbReference>
<keyword evidence="1 3" id="KW-0238">DNA-binding</keyword>
<accession>V9Z7Y0</accession>
<keyword evidence="3" id="KW-0614">Plasmid</keyword>
<dbReference type="SMART" id="SM00421">
    <property type="entry name" value="HTH_LUXR"/>
    <property type="match status" value="1"/>
</dbReference>
<dbReference type="InterPro" id="IPR000792">
    <property type="entry name" value="Tscrpt_reg_LuxR_C"/>
</dbReference>
<dbReference type="GO" id="GO:0006355">
    <property type="term" value="P:regulation of DNA-templated transcription"/>
    <property type="evidence" value="ECO:0007669"/>
    <property type="project" value="InterPro"/>
</dbReference>
<dbReference type="InterPro" id="IPR016032">
    <property type="entry name" value="Sig_transdc_resp-reg_C-effctor"/>
</dbReference>